<dbReference type="AlphaFoldDB" id="A0A0P1IL54"/>
<keyword evidence="3" id="KW-0328">Glycosyltransferase</keyword>
<feature type="domain" description="Glycosyltransferase 2-like" evidence="6">
    <location>
        <begin position="6"/>
        <end position="95"/>
    </location>
</feature>
<dbReference type="PANTHER" id="PTHR43646:SF2">
    <property type="entry name" value="GLYCOSYLTRANSFERASE 2-LIKE DOMAIN-CONTAINING PROTEIN"/>
    <property type="match status" value="1"/>
</dbReference>
<dbReference type="SUPFAM" id="SSF53448">
    <property type="entry name" value="Nucleotide-diphospho-sugar transferases"/>
    <property type="match status" value="1"/>
</dbReference>
<dbReference type="STRING" id="1715691.TA5113_00068"/>
<dbReference type="PANTHER" id="PTHR43646">
    <property type="entry name" value="GLYCOSYLTRANSFERASE"/>
    <property type="match status" value="1"/>
</dbReference>
<dbReference type="EMBL" id="CYUE01000001">
    <property type="protein sequence ID" value="CUK24261.1"/>
    <property type="molecule type" value="Genomic_DNA"/>
</dbReference>
<accession>A0A0P1IL54</accession>
<keyword evidence="5" id="KW-0472">Membrane</keyword>
<keyword evidence="4" id="KW-0808">Transferase</keyword>
<keyword evidence="8" id="KW-1185">Reference proteome</keyword>
<evidence type="ECO:0000256" key="1">
    <source>
        <dbReference type="ARBA" id="ARBA00004236"/>
    </source>
</evidence>
<evidence type="ECO:0000259" key="6">
    <source>
        <dbReference type="Pfam" id="PF00535"/>
    </source>
</evidence>
<dbReference type="RefSeq" id="WP_058313320.1">
    <property type="nucleotide sequence ID" value="NZ_CYTO01000002.1"/>
</dbReference>
<comment type="subcellular location">
    <subcellularLocation>
        <location evidence="1">Cell membrane</location>
    </subcellularLocation>
</comment>
<proteinExistence type="predicted"/>
<dbReference type="Pfam" id="PF00535">
    <property type="entry name" value="Glycos_transf_2"/>
    <property type="match status" value="1"/>
</dbReference>
<evidence type="ECO:0000256" key="4">
    <source>
        <dbReference type="ARBA" id="ARBA00022679"/>
    </source>
</evidence>
<dbReference type="Proteomes" id="UP000051184">
    <property type="component" value="Unassembled WGS sequence"/>
</dbReference>
<evidence type="ECO:0000256" key="2">
    <source>
        <dbReference type="ARBA" id="ARBA00022475"/>
    </source>
</evidence>
<evidence type="ECO:0000313" key="7">
    <source>
        <dbReference type="EMBL" id="CUK24261.1"/>
    </source>
</evidence>
<dbReference type="OrthoDB" id="5291101at2"/>
<dbReference type="Gene3D" id="3.90.550.10">
    <property type="entry name" value="Spore Coat Polysaccharide Biosynthesis Protein SpsA, Chain A"/>
    <property type="match status" value="1"/>
</dbReference>
<evidence type="ECO:0000313" key="8">
    <source>
        <dbReference type="Proteomes" id="UP000051184"/>
    </source>
</evidence>
<dbReference type="GO" id="GO:0016757">
    <property type="term" value="F:glycosyltransferase activity"/>
    <property type="evidence" value="ECO:0007669"/>
    <property type="project" value="UniProtKB-KW"/>
</dbReference>
<name>A0A0P1IL54_9RHOB</name>
<evidence type="ECO:0000256" key="3">
    <source>
        <dbReference type="ARBA" id="ARBA00022676"/>
    </source>
</evidence>
<dbReference type="InterPro" id="IPR001173">
    <property type="entry name" value="Glyco_trans_2-like"/>
</dbReference>
<evidence type="ECO:0000256" key="5">
    <source>
        <dbReference type="ARBA" id="ARBA00023136"/>
    </source>
</evidence>
<dbReference type="InterPro" id="IPR029044">
    <property type="entry name" value="Nucleotide-diphossugar_trans"/>
</dbReference>
<keyword evidence="2" id="KW-1003">Cell membrane</keyword>
<organism evidence="7 8">
    <name type="scientific">Cognatishimia activa</name>
    <dbReference type="NCBI Taxonomy" id="1715691"/>
    <lineage>
        <taxon>Bacteria</taxon>
        <taxon>Pseudomonadati</taxon>
        <taxon>Pseudomonadota</taxon>
        <taxon>Alphaproteobacteria</taxon>
        <taxon>Rhodobacterales</taxon>
        <taxon>Paracoccaceae</taxon>
        <taxon>Cognatishimia</taxon>
    </lineage>
</organism>
<protein>
    <submittedName>
        <fullName evidence="7">Putative glucosyl-3-phosphoglycerate synthase</fullName>
    </submittedName>
</protein>
<sequence length="225" mass="24610">MRAPISVVIPTLNSEDELSDTLIALMEGLPLGMIREVIISDGGSKDATQRIAEDAGATFLQGEAIRGSQLRRGAEVAKGKWLLFLLPGTVLAPGWSKSVELHLKDNEPGYGRLSFVNGGFAGSLVSAWANMRSRLFGLPFGDQSLLVPASLYNQIGGHHDMNSMEDVAIARALKGRLRPLGYTAQVSAVHYKRDGWFRRGRRSLWSLLRFLVGPNRAKSNAKLQR</sequence>
<gene>
    <name evidence="7" type="ORF">TA5114_00037</name>
</gene>
<dbReference type="GO" id="GO:0005886">
    <property type="term" value="C:plasma membrane"/>
    <property type="evidence" value="ECO:0007669"/>
    <property type="project" value="UniProtKB-SubCell"/>
</dbReference>
<reference evidence="8" key="1">
    <citation type="submission" date="2015-09" db="EMBL/GenBank/DDBJ databases">
        <authorList>
            <person name="Rodrigo-Torres Lidia"/>
            <person name="Arahal R.David."/>
        </authorList>
    </citation>
    <scope>NUCLEOTIDE SEQUENCE [LARGE SCALE GENOMIC DNA]</scope>
    <source>
        <strain evidence="8">CECT 5114</strain>
    </source>
</reference>